<dbReference type="InterPro" id="IPR047048">
    <property type="entry name" value="TlyA"/>
</dbReference>
<dbReference type="InterPro" id="IPR002877">
    <property type="entry name" value="RNA_MeTrfase_FtsJ_dom"/>
</dbReference>
<dbReference type="CDD" id="cd00165">
    <property type="entry name" value="S4"/>
    <property type="match status" value="1"/>
</dbReference>
<dbReference type="OrthoDB" id="9784736at2"/>
<dbReference type="InterPro" id="IPR004538">
    <property type="entry name" value="Hemolysin_A/TlyA"/>
</dbReference>
<keyword evidence="5" id="KW-0489">Methyltransferase</keyword>
<accession>A0A2T1E2M2</accession>
<keyword evidence="6" id="KW-1185">Reference proteome</keyword>
<dbReference type="Gene3D" id="3.40.50.150">
    <property type="entry name" value="Vaccinia Virus protein VP39"/>
    <property type="match status" value="1"/>
</dbReference>
<keyword evidence="5" id="KW-0808">Transferase</keyword>
<dbReference type="NCBIfam" id="TIGR00478">
    <property type="entry name" value="tly"/>
    <property type="match status" value="1"/>
</dbReference>
<dbReference type="Proteomes" id="UP000239576">
    <property type="component" value="Unassembled WGS sequence"/>
</dbReference>
<gene>
    <name evidence="5" type="ORF">C7B82_18720</name>
</gene>
<dbReference type="Gene3D" id="3.10.290.10">
    <property type="entry name" value="RNA-binding S4 domain"/>
    <property type="match status" value="1"/>
</dbReference>
<organism evidence="5 6">
    <name type="scientific">Stenomitos frigidus ULC18</name>
    <dbReference type="NCBI Taxonomy" id="2107698"/>
    <lineage>
        <taxon>Bacteria</taxon>
        <taxon>Bacillati</taxon>
        <taxon>Cyanobacteriota</taxon>
        <taxon>Cyanophyceae</taxon>
        <taxon>Leptolyngbyales</taxon>
        <taxon>Leptolyngbyaceae</taxon>
        <taxon>Stenomitos</taxon>
    </lineage>
</organism>
<name>A0A2T1E2M2_9CYAN</name>
<evidence type="ECO:0000256" key="2">
    <source>
        <dbReference type="ARBA" id="ARBA00029460"/>
    </source>
</evidence>
<protein>
    <submittedName>
        <fullName evidence="5">TlyA family rRNA (Cytidine-2'-O)-methyltransferase</fullName>
    </submittedName>
</protein>
<evidence type="ECO:0000256" key="1">
    <source>
        <dbReference type="ARBA" id="ARBA00022884"/>
    </source>
</evidence>
<dbReference type="Pfam" id="PF01479">
    <property type="entry name" value="S4"/>
    <property type="match status" value="1"/>
</dbReference>
<reference evidence="6" key="1">
    <citation type="submission" date="2018-02" db="EMBL/GenBank/DDBJ databases">
        <authorList>
            <person name="Moore K."/>
            <person name="Momper L."/>
        </authorList>
    </citation>
    <scope>NUCLEOTIDE SEQUENCE [LARGE SCALE GENOMIC DNA]</scope>
    <source>
        <strain evidence="6">ULC18</strain>
    </source>
</reference>
<dbReference type="GO" id="GO:0003723">
    <property type="term" value="F:RNA binding"/>
    <property type="evidence" value="ECO:0007669"/>
    <property type="project" value="UniProtKB-KW"/>
</dbReference>
<dbReference type="AlphaFoldDB" id="A0A2T1E2M2"/>
<proteinExistence type="inferred from homology"/>
<reference evidence="5 6" key="2">
    <citation type="submission" date="2018-03" db="EMBL/GenBank/DDBJ databases">
        <title>The ancient ancestry and fast evolution of plastids.</title>
        <authorList>
            <person name="Moore K.R."/>
            <person name="Magnabosco C."/>
            <person name="Momper L."/>
            <person name="Gold D.A."/>
            <person name="Bosak T."/>
            <person name="Fournier G.P."/>
        </authorList>
    </citation>
    <scope>NUCLEOTIDE SEQUENCE [LARGE SCALE GENOMIC DNA]</scope>
    <source>
        <strain evidence="5 6">ULC18</strain>
    </source>
</reference>
<keyword evidence="1 3" id="KW-0694">RNA-binding</keyword>
<dbReference type="EMBL" id="PVWK01000099">
    <property type="protein sequence ID" value="PSB26874.1"/>
    <property type="molecule type" value="Genomic_DNA"/>
</dbReference>
<dbReference type="SMART" id="SM00363">
    <property type="entry name" value="S4"/>
    <property type="match status" value="1"/>
</dbReference>
<dbReference type="PANTHER" id="PTHR32319:SF0">
    <property type="entry name" value="BACTERIAL HEMOLYSIN-LIKE PROTEIN"/>
    <property type="match status" value="1"/>
</dbReference>
<comment type="caution">
    <text evidence="5">The sequence shown here is derived from an EMBL/GenBank/DDBJ whole genome shotgun (WGS) entry which is preliminary data.</text>
</comment>
<sequence length="295" mass="32487">MPKQRLDLLLVERALCDTRQKAQRLIRAGEVMVNQQVVDKPGTEIDLLAKIQVKQRSPYVSRGGEKLAKAIAHFAIPVADRLCLDGGISTGGFTDCLLQAGAQHVYGVDVGYGQVAWSVRQDPRVTLRERTNLRHLAPTDLYGSDRLADLGVVDVSFISLTKVVSALWQLLQSPREVVLLVKPQFEVGRSLVGKKGVVRDPQDQAMAILQVLQAAEALGWHYHGVTWSPLLGPAGNIEYLLWLKDFEPSLEQSEGVVRLDQATAIASQEPQEPIVAPDLHTLKQLTLSAQQTLTR</sequence>
<evidence type="ECO:0000259" key="4">
    <source>
        <dbReference type="SMART" id="SM00363"/>
    </source>
</evidence>
<comment type="similarity">
    <text evidence="2">Belongs to the TlyA family.</text>
</comment>
<dbReference type="PROSITE" id="PS50889">
    <property type="entry name" value="S4"/>
    <property type="match status" value="1"/>
</dbReference>
<evidence type="ECO:0000313" key="5">
    <source>
        <dbReference type="EMBL" id="PSB26874.1"/>
    </source>
</evidence>
<dbReference type="InterPro" id="IPR029063">
    <property type="entry name" value="SAM-dependent_MTases_sf"/>
</dbReference>
<dbReference type="GO" id="GO:0032259">
    <property type="term" value="P:methylation"/>
    <property type="evidence" value="ECO:0007669"/>
    <property type="project" value="UniProtKB-KW"/>
</dbReference>
<dbReference type="SUPFAM" id="SSF53335">
    <property type="entry name" value="S-adenosyl-L-methionine-dependent methyltransferases"/>
    <property type="match status" value="1"/>
</dbReference>
<evidence type="ECO:0000313" key="6">
    <source>
        <dbReference type="Proteomes" id="UP000239576"/>
    </source>
</evidence>
<dbReference type="SUPFAM" id="SSF55174">
    <property type="entry name" value="Alpha-L RNA-binding motif"/>
    <property type="match status" value="1"/>
</dbReference>
<dbReference type="InterPro" id="IPR036986">
    <property type="entry name" value="S4_RNA-bd_sf"/>
</dbReference>
<evidence type="ECO:0000256" key="3">
    <source>
        <dbReference type="PROSITE-ProRule" id="PRU00182"/>
    </source>
</evidence>
<dbReference type="InterPro" id="IPR002942">
    <property type="entry name" value="S4_RNA-bd"/>
</dbReference>
<dbReference type="RefSeq" id="WP_106257787.1">
    <property type="nucleotide sequence ID" value="NZ_CAWNSW010000139.1"/>
</dbReference>
<dbReference type="PIRSF" id="PIRSF005578">
    <property type="entry name" value="TlyA"/>
    <property type="match status" value="1"/>
</dbReference>
<dbReference type="GO" id="GO:0008168">
    <property type="term" value="F:methyltransferase activity"/>
    <property type="evidence" value="ECO:0007669"/>
    <property type="project" value="UniProtKB-KW"/>
</dbReference>
<feature type="domain" description="RNA-binding S4" evidence="4">
    <location>
        <begin position="4"/>
        <end position="68"/>
    </location>
</feature>
<dbReference type="PANTHER" id="PTHR32319">
    <property type="entry name" value="BACTERIAL HEMOLYSIN-LIKE PROTEIN"/>
    <property type="match status" value="1"/>
</dbReference>
<dbReference type="Pfam" id="PF01728">
    <property type="entry name" value="FtsJ"/>
    <property type="match status" value="1"/>
</dbReference>